<comment type="similarity">
    <text evidence="1">Belongs to the peptidase C40 family.</text>
</comment>
<keyword evidence="8" id="KW-1185">Reference proteome</keyword>
<dbReference type="AlphaFoldDB" id="A0A1W1X9Q9"/>
<dbReference type="Gene3D" id="3.90.1720.10">
    <property type="entry name" value="endopeptidase domain like (from Nostoc punctiforme)"/>
    <property type="match status" value="1"/>
</dbReference>
<evidence type="ECO:0000256" key="1">
    <source>
        <dbReference type="ARBA" id="ARBA00007074"/>
    </source>
</evidence>
<evidence type="ECO:0000256" key="4">
    <source>
        <dbReference type="ARBA" id="ARBA00022807"/>
    </source>
</evidence>
<evidence type="ECO:0000313" key="7">
    <source>
        <dbReference type="EMBL" id="SMC20554.1"/>
    </source>
</evidence>
<keyword evidence="5" id="KW-0732">Signal</keyword>
<sequence length="177" mass="18839">MRAIPLPDWRCLLALLLTVWLAGCGTPPAKPTTPGTGTRNSVGKLQVDSRDRQEVVLYALGLLDVGYQFGGGNPEAGLDCSGLVRFVYKNALDVELPHNAAEIARLARPLGDRASLQAGDLVFFNTSGKPYSHVGIYLGDGKFIHAPSSKGKVKVESMGLAYFASRYQGGATLFAAD</sequence>
<dbReference type="InterPro" id="IPR000064">
    <property type="entry name" value="NLP_P60_dom"/>
</dbReference>
<dbReference type="RefSeq" id="WP_084089510.1">
    <property type="nucleotide sequence ID" value="NZ_FWXD01000004.1"/>
</dbReference>
<keyword evidence="2" id="KW-0645">Protease</keyword>
<accession>A0A1W1X9Q9</accession>
<dbReference type="GO" id="GO:0006508">
    <property type="term" value="P:proteolysis"/>
    <property type="evidence" value="ECO:0007669"/>
    <property type="project" value="UniProtKB-KW"/>
</dbReference>
<protein>
    <submittedName>
        <fullName evidence="7">NlpC/P60 family protein</fullName>
    </submittedName>
</protein>
<dbReference type="InterPro" id="IPR051202">
    <property type="entry name" value="Peptidase_C40"/>
</dbReference>
<evidence type="ECO:0000256" key="2">
    <source>
        <dbReference type="ARBA" id="ARBA00022670"/>
    </source>
</evidence>
<dbReference type="InterPro" id="IPR038765">
    <property type="entry name" value="Papain-like_cys_pep_sf"/>
</dbReference>
<keyword evidence="3" id="KW-0378">Hydrolase</keyword>
<evidence type="ECO:0000256" key="3">
    <source>
        <dbReference type="ARBA" id="ARBA00022801"/>
    </source>
</evidence>
<dbReference type="STRING" id="1121001.SAMN02745857_01006"/>
<evidence type="ECO:0000256" key="5">
    <source>
        <dbReference type="SAM" id="SignalP"/>
    </source>
</evidence>
<reference evidence="7 8" key="1">
    <citation type="submission" date="2017-04" db="EMBL/GenBank/DDBJ databases">
        <authorList>
            <person name="Afonso C.L."/>
            <person name="Miller P.J."/>
            <person name="Scott M.A."/>
            <person name="Spackman E."/>
            <person name="Goraichik I."/>
            <person name="Dimitrov K.M."/>
            <person name="Suarez D.L."/>
            <person name="Swayne D.E."/>
        </authorList>
    </citation>
    <scope>NUCLEOTIDE SEQUENCE [LARGE SCALE GENOMIC DNA]</scope>
    <source>
        <strain evidence="7 8">DSM 23236</strain>
    </source>
</reference>
<dbReference type="PANTHER" id="PTHR47053">
    <property type="entry name" value="MUREIN DD-ENDOPEPTIDASE MEPH-RELATED"/>
    <property type="match status" value="1"/>
</dbReference>
<evidence type="ECO:0000259" key="6">
    <source>
        <dbReference type="PROSITE" id="PS51935"/>
    </source>
</evidence>
<dbReference type="PROSITE" id="PS51935">
    <property type="entry name" value="NLPC_P60"/>
    <property type="match status" value="1"/>
</dbReference>
<name>A0A1W1X9Q9_9NEIS</name>
<proteinExistence type="inferred from homology"/>
<dbReference type="OrthoDB" id="9807055at2"/>
<feature type="chain" id="PRO_5013184512" evidence="5">
    <location>
        <begin position="30"/>
        <end position="177"/>
    </location>
</feature>
<feature type="signal peptide" evidence="5">
    <location>
        <begin position="1"/>
        <end position="29"/>
    </location>
</feature>
<dbReference type="PROSITE" id="PS51257">
    <property type="entry name" value="PROKAR_LIPOPROTEIN"/>
    <property type="match status" value="1"/>
</dbReference>
<dbReference type="Proteomes" id="UP000192761">
    <property type="component" value="Unassembled WGS sequence"/>
</dbReference>
<evidence type="ECO:0000313" key="8">
    <source>
        <dbReference type="Proteomes" id="UP000192761"/>
    </source>
</evidence>
<dbReference type="PANTHER" id="PTHR47053:SF1">
    <property type="entry name" value="MUREIN DD-ENDOPEPTIDASE MEPH-RELATED"/>
    <property type="match status" value="1"/>
</dbReference>
<organism evidence="7 8">
    <name type="scientific">Andreprevotia lacus DSM 23236</name>
    <dbReference type="NCBI Taxonomy" id="1121001"/>
    <lineage>
        <taxon>Bacteria</taxon>
        <taxon>Pseudomonadati</taxon>
        <taxon>Pseudomonadota</taxon>
        <taxon>Betaproteobacteria</taxon>
        <taxon>Neisseriales</taxon>
        <taxon>Chitinibacteraceae</taxon>
        <taxon>Andreprevotia</taxon>
    </lineage>
</organism>
<keyword evidence="4" id="KW-0788">Thiol protease</keyword>
<dbReference type="Pfam" id="PF00877">
    <property type="entry name" value="NLPC_P60"/>
    <property type="match status" value="1"/>
</dbReference>
<dbReference type="SUPFAM" id="SSF54001">
    <property type="entry name" value="Cysteine proteinases"/>
    <property type="match status" value="1"/>
</dbReference>
<feature type="domain" description="NlpC/P60" evidence="6">
    <location>
        <begin position="49"/>
        <end position="174"/>
    </location>
</feature>
<dbReference type="EMBL" id="FWXD01000004">
    <property type="protein sequence ID" value="SMC20554.1"/>
    <property type="molecule type" value="Genomic_DNA"/>
</dbReference>
<gene>
    <name evidence="7" type="ORF">SAMN02745857_01006</name>
</gene>
<dbReference type="GO" id="GO:0008234">
    <property type="term" value="F:cysteine-type peptidase activity"/>
    <property type="evidence" value="ECO:0007669"/>
    <property type="project" value="UniProtKB-KW"/>
</dbReference>